<evidence type="ECO:0000259" key="11">
    <source>
        <dbReference type="Pfam" id="PF01095"/>
    </source>
</evidence>
<dbReference type="GO" id="GO:0005576">
    <property type="term" value="C:extracellular region"/>
    <property type="evidence" value="ECO:0007669"/>
    <property type="project" value="UniProtKB-SubCell"/>
</dbReference>
<keyword evidence="7" id="KW-0961">Cell wall biogenesis/degradation</keyword>
<comment type="subcellular location">
    <subcellularLocation>
        <location evidence="1">Secreted</location>
    </subcellularLocation>
</comment>
<sequence length="225" mass="25672">ISAVVGDKFLARDLTINTSPPEKHQAVALRVTSNASFYRCEIISHQDTLYAHLLHQFYHDCTIQGTIDFIFGNAAAVFQNCTILARREDPNQNKGISLQNCTIEAAKEFNLTDRKNITSYLGRPWRNYSRTVVVSSYLGDLIKPRGRLEWDEYSSLDTVEYVEYMNSGPVAGTDRRVLWGGYRRNCSEDMVRQFGVEEFLHGADNWLVYCSITFLAILEIALKEV</sequence>
<dbReference type="Gene3D" id="2.160.20.10">
    <property type="entry name" value="Single-stranded right-handed beta-helix, Pectin lyase-like"/>
    <property type="match status" value="1"/>
</dbReference>
<proteinExistence type="predicted"/>
<dbReference type="Pfam" id="PF01095">
    <property type="entry name" value="Pectinesterase"/>
    <property type="match status" value="1"/>
</dbReference>
<comment type="caution">
    <text evidence="12">The sequence shown here is derived from an EMBL/GenBank/DDBJ whole genome shotgun (WGS) entry which is preliminary data.</text>
</comment>
<feature type="active site" evidence="9">
    <location>
        <position position="68"/>
    </location>
</feature>
<feature type="domain" description="Pectinesterase catalytic" evidence="11">
    <location>
        <begin position="3"/>
        <end position="202"/>
    </location>
</feature>
<organism evidence="12 13">
    <name type="scientific">Phtheirospermum japonicum</name>
    <dbReference type="NCBI Taxonomy" id="374723"/>
    <lineage>
        <taxon>Eukaryota</taxon>
        <taxon>Viridiplantae</taxon>
        <taxon>Streptophyta</taxon>
        <taxon>Embryophyta</taxon>
        <taxon>Tracheophyta</taxon>
        <taxon>Spermatophyta</taxon>
        <taxon>Magnoliopsida</taxon>
        <taxon>eudicotyledons</taxon>
        <taxon>Gunneridae</taxon>
        <taxon>Pentapetalae</taxon>
        <taxon>asterids</taxon>
        <taxon>lamiids</taxon>
        <taxon>Lamiales</taxon>
        <taxon>Orobanchaceae</taxon>
        <taxon>Orobanchaceae incertae sedis</taxon>
        <taxon>Phtheirospermum</taxon>
    </lineage>
</organism>
<dbReference type="PROSITE" id="PS00503">
    <property type="entry name" value="PECTINESTERASE_2"/>
    <property type="match status" value="1"/>
</dbReference>
<reference evidence="12" key="1">
    <citation type="submission" date="2020-07" db="EMBL/GenBank/DDBJ databases">
        <title>Ethylene signaling mediates host invasion by parasitic plants.</title>
        <authorList>
            <person name="Yoshida S."/>
        </authorList>
    </citation>
    <scope>NUCLEOTIDE SEQUENCE</scope>
    <source>
        <strain evidence="12">Okayama</strain>
    </source>
</reference>
<dbReference type="OrthoDB" id="2019149at2759"/>
<evidence type="ECO:0000313" key="13">
    <source>
        <dbReference type="Proteomes" id="UP000653305"/>
    </source>
</evidence>
<evidence type="ECO:0000256" key="10">
    <source>
        <dbReference type="RuleBase" id="RU000589"/>
    </source>
</evidence>
<dbReference type="GO" id="GO:0045490">
    <property type="term" value="P:pectin catabolic process"/>
    <property type="evidence" value="ECO:0007669"/>
    <property type="project" value="UniProtKB-UniRule"/>
</dbReference>
<keyword evidence="4" id="KW-0964">Secreted</keyword>
<dbReference type="InterPro" id="IPR033131">
    <property type="entry name" value="Pectinesterase_Asp_AS"/>
</dbReference>
<accession>A0A830BEE7</accession>
<dbReference type="InterPro" id="IPR011050">
    <property type="entry name" value="Pectin_lyase_fold/virulence"/>
</dbReference>
<dbReference type="AlphaFoldDB" id="A0A830BEE7"/>
<evidence type="ECO:0000256" key="5">
    <source>
        <dbReference type="ARBA" id="ARBA00022801"/>
    </source>
</evidence>
<dbReference type="InterPro" id="IPR000070">
    <property type="entry name" value="Pectinesterase_cat"/>
</dbReference>
<dbReference type="EC" id="3.1.1.11" evidence="3 10"/>
<dbReference type="PANTHER" id="PTHR31707">
    <property type="entry name" value="PECTINESTERASE"/>
    <property type="match status" value="1"/>
</dbReference>
<dbReference type="EMBL" id="BMAC01000107">
    <property type="protein sequence ID" value="GFP85517.1"/>
    <property type="molecule type" value="Genomic_DNA"/>
</dbReference>
<name>A0A830BEE7_9LAMI</name>
<protein>
    <recommendedName>
        <fullName evidence="3 10">Pectinesterase</fullName>
        <ecNumber evidence="3 10">3.1.1.11</ecNumber>
    </recommendedName>
</protein>
<keyword evidence="13" id="KW-1185">Reference proteome</keyword>
<dbReference type="UniPathway" id="UPA00545">
    <property type="reaction ID" value="UER00823"/>
</dbReference>
<evidence type="ECO:0000256" key="6">
    <source>
        <dbReference type="ARBA" id="ARBA00023085"/>
    </source>
</evidence>
<evidence type="ECO:0000256" key="9">
    <source>
        <dbReference type="PROSITE-ProRule" id="PRU10040"/>
    </source>
</evidence>
<dbReference type="GO" id="GO:0030599">
    <property type="term" value="F:pectinesterase activity"/>
    <property type="evidence" value="ECO:0007669"/>
    <property type="project" value="UniProtKB-UniRule"/>
</dbReference>
<evidence type="ECO:0000256" key="8">
    <source>
        <dbReference type="ARBA" id="ARBA00047928"/>
    </source>
</evidence>
<evidence type="ECO:0000256" key="1">
    <source>
        <dbReference type="ARBA" id="ARBA00004613"/>
    </source>
</evidence>
<comment type="pathway">
    <text evidence="2 10">Glycan metabolism; pectin degradation; 2-dehydro-3-deoxy-D-gluconate from pectin: step 1/5.</text>
</comment>
<evidence type="ECO:0000256" key="7">
    <source>
        <dbReference type="ARBA" id="ARBA00023316"/>
    </source>
</evidence>
<comment type="catalytic activity">
    <reaction evidence="8 10">
        <text>[(1-&gt;4)-alpha-D-galacturonosyl methyl ester](n) + n H2O = [(1-&gt;4)-alpha-D-galacturonosyl](n) + n methanol + n H(+)</text>
        <dbReference type="Rhea" id="RHEA:22380"/>
        <dbReference type="Rhea" id="RHEA-COMP:14570"/>
        <dbReference type="Rhea" id="RHEA-COMP:14573"/>
        <dbReference type="ChEBI" id="CHEBI:15377"/>
        <dbReference type="ChEBI" id="CHEBI:15378"/>
        <dbReference type="ChEBI" id="CHEBI:17790"/>
        <dbReference type="ChEBI" id="CHEBI:140522"/>
        <dbReference type="ChEBI" id="CHEBI:140523"/>
        <dbReference type="EC" id="3.1.1.11"/>
    </reaction>
</comment>
<gene>
    <name evidence="12" type="ORF">PHJA_000695400</name>
</gene>
<evidence type="ECO:0000256" key="2">
    <source>
        <dbReference type="ARBA" id="ARBA00005184"/>
    </source>
</evidence>
<feature type="non-terminal residue" evidence="12">
    <location>
        <position position="1"/>
    </location>
</feature>
<dbReference type="GO" id="GO:0042545">
    <property type="term" value="P:cell wall modification"/>
    <property type="evidence" value="ECO:0007669"/>
    <property type="project" value="UniProtKB-UniRule"/>
</dbReference>
<evidence type="ECO:0000256" key="3">
    <source>
        <dbReference type="ARBA" id="ARBA00013229"/>
    </source>
</evidence>
<dbReference type="InterPro" id="IPR012334">
    <property type="entry name" value="Pectin_lyas_fold"/>
</dbReference>
<keyword evidence="5 10" id="KW-0378">Hydrolase</keyword>
<evidence type="ECO:0000313" key="12">
    <source>
        <dbReference type="EMBL" id="GFP85517.1"/>
    </source>
</evidence>
<dbReference type="Proteomes" id="UP000653305">
    <property type="component" value="Unassembled WGS sequence"/>
</dbReference>
<dbReference type="SUPFAM" id="SSF51126">
    <property type="entry name" value="Pectin lyase-like"/>
    <property type="match status" value="1"/>
</dbReference>
<evidence type="ECO:0000256" key="4">
    <source>
        <dbReference type="ARBA" id="ARBA00022525"/>
    </source>
</evidence>
<keyword evidence="6 10" id="KW-0063">Aspartyl esterase</keyword>